<dbReference type="HOGENOM" id="CLU_012893_0_0_2"/>
<name>A0A0E3WSS3_9EURY</name>
<dbReference type="KEGG" id="mls:MSLAZ_0214"/>
<dbReference type="PIRSF" id="PIRSF006603">
    <property type="entry name" value="DinF"/>
    <property type="match status" value="1"/>
</dbReference>
<dbReference type="GO" id="GO:0046677">
    <property type="term" value="P:response to antibiotic"/>
    <property type="evidence" value="ECO:0007669"/>
    <property type="project" value="UniProtKB-KW"/>
</dbReference>
<dbReference type="GO" id="GO:0005886">
    <property type="term" value="C:plasma membrane"/>
    <property type="evidence" value="ECO:0007669"/>
    <property type="project" value="UniProtKB-SubCell"/>
</dbReference>
<evidence type="ECO:0000313" key="11">
    <source>
        <dbReference type="EMBL" id="AKB73475.1"/>
    </source>
</evidence>
<feature type="transmembrane region" description="Helical" evidence="10">
    <location>
        <begin position="258"/>
        <end position="282"/>
    </location>
</feature>
<reference evidence="11 12" key="1">
    <citation type="submission" date="2014-07" db="EMBL/GenBank/DDBJ databases">
        <title>Methanogenic archaea and the global carbon cycle.</title>
        <authorList>
            <person name="Henriksen J.R."/>
            <person name="Luke J."/>
            <person name="Reinhart S."/>
            <person name="Benedict M.N."/>
            <person name="Youngblut N.D."/>
            <person name="Metcalf M.E."/>
            <person name="Whitaker R.J."/>
            <person name="Metcalf W.W."/>
        </authorList>
    </citation>
    <scope>NUCLEOTIDE SEQUENCE [LARGE SCALE GENOMIC DNA]</scope>
    <source>
        <strain evidence="11 12">Z-7289</strain>
    </source>
</reference>
<feature type="transmembrane region" description="Helical" evidence="10">
    <location>
        <begin position="199"/>
        <end position="219"/>
    </location>
</feature>
<evidence type="ECO:0000256" key="5">
    <source>
        <dbReference type="ARBA" id="ARBA00022475"/>
    </source>
</evidence>
<evidence type="ECO:0000313" key="12">
    <source>
        <dbReference type="Proteomes" id="UP000033072"/>
    </source>
</evidence>
<dbReference type="InterPro" id="IPR051327">
    <property type="entry name" value="MATE_MepA_subfamily"/>
</dbReference>
<feature type="transmembrane region" description="Helical" evidence="10">
    <location>
        <begin position="97"/>
        <end position="120"/>
    </location>
</feature>
<dbReference type="GO" id="GO:0042910">
    <property type="term" value="F:xenobiotic transmembrane transporter activity"/>
    <property type="evidence" value="ECO:0007669"/>
    <property type="project" value="InterPro"/>
</dbReference>
<comment type="subcellular location">
    <subcellularLocation>
        <location evidence="1">Cell membrane</location>
        <topology evidence="1">Multi-pass membrane protein</topology>
    </subcellularLocation>
</comment>
<dbReference type="GO" id="GO:0015297">
    <property type="term" value="F:antiporter activity"/>
    <property type="evidence" value="ECO:0007669"/>
    <property type="project" value="InterPro"/>
</dbReference>
<feature type="transmembrane region" description="Helical" evidence="10">
    <location>
        <begin position="361"/>
        <end position="386"/>
    </location>
</feature>
<dbReference type="CDD" id="cd13143">
    <property type="entry name" value="MATE_MepA_like"/>
    <property type="match status" value="1"/>
</dbReference>
<dbReference type="InterPro" id="IPR045070">
    <property type="entry name" value="MATE_MepA-like"/>
</dbReference>
<keyword evidence="12" id="KW-1185">Reference proteome</keyword>
<dbReference type="RefSeq" id="WP_048124313.1">
    <property type="nucleotide sequence ID" value="NZ_CP009515.1"/>
</dbReference>
<feature type="transmembrane region" description="Helical" evidence="10">
    <location>
        <begin position="322"/>
        <end position="341"/>
    </location>
</feature>
<evidence type="ECO:0000256" key="6">
    <source>
        <dbReference type="ARBA" id="ARBA00022692"/>
    </source>
</evidence>
<keyword evidence="8 10" id="KW-0472">Membrane</keyword>
<feature type="transmembrane region" description="Helical" evidence="10">
    <location>
        <begin position="16"/>
        <end position="34"/>
    </location>
</feature>
<dbReference type="NCBIfam" id="TIGR00797">
    <property type="entry name" value="matE"/>
    <property type="match status" value="1"/>
</dbReference>
<dbReference type="InterPro" id="IPR002528">
    <property type="entry name" value="MATE_fam"/>
</dbReference>
<proteinExistence type="inferred from homology"/>
<evidence type="ECO:0000256" key="8">
    <source>
        <dbReference type="ARBA" id="ARBA00023136"/>
    </source>
</evidence>
<protein>
    <recommendedName>
        <fullName evidence="3">Multidrug export protein MepA</fullName>
    </recommendedName>
</protein>
<keyword evidence="5" id="KW-1003">Cell membrane</keyword>
<feature type="transmembrane region" description="Helical" evidence="10">
    <location>
        <begin position="288"/>
        <end position="310"/>
    </location>
</feature>
<keyword evidence="7 10" id="KW-1133">Transmembrane helix</keyword>
<evidence type="ECO:0000256" key="7">
    <source>
        <dbReference type="ARBA" id="ARBA00022989"/>
    </source>
</evidence>
<feature type="transmembrane region" description="Helical" evidence="10">
    <location>
        <begin position="393"/>
        <end position="412"/>
    </location>
</feature>
<evidence type="ECO:0000256" key="2">
    <source>
        <dbReference type="ARBA" id="ARBA00008417"/>
    </source>
</evidence>
<evidence type="ECO:0000256" key="3">
    <source>
        <dbReference type="ARBA" id="ARBA00022106"/>
    </source>
</evidence>
<dbReference type="PANTHER" id="PTHR43823">
    <property type="entry name" value="SPORULATION PROTEIN YKVU"/>
    <property type="match status" value="1"/>
</dbReference>
<dbReference type="OrthoDB" id="214119at2157"/>
<sequence>MDERSRMLADEKIGKLLFKLSLPATIGMLVQAFYNLVDTVFVGRAYGTESIQAIGGIAVAFPIQMIGMAVSLAIGIGGASIISRRLGEREQKKADKIFANLIFLSLFSSLLITGVGLLYIVPLLKMFGATDTILPYALEYMGVILSGTVLFSLAMVTNAVARAEGNAKVAMKSMMMSGGLNVILDPLFIFGFGMGIKGAAIATVLAQAIGVIYIAHYFLSGKSTLNLYPADLRPDSKIIKEVLEIGVSPFARNVSGSFMVIILNNLLAFYGGDIAIAVFGIINKLLMFTFMPMIGIVQGLQPIVGFNYGAKNFERVRESVKLAIIITTGMSIAGFLLLYLFPEQLFGIFSGDHQLIVEGKYAVRIVVLATPLVGFQVVGGALYQALGKARPSLFLSMCRQVLFLIPLVLILPKYLELFGVWAAFPLADTLAFAVTLFMVIREFKLLAEKGENMIIDPVEGNLPALGN</sequence>
<feature type="transmembrane region" description="Helical" evidence="10">
    <location>
        <begin position="140"/>
        <end position="161"/>
    </location>
</feature>
<dbReference type="Proteomes" id="UP000033072">
    <property type="component" value="Chromosome"/>
</dbReference>
<gene>
    <name evidence="11" type="ORF">MSLAZ_0214</name>
</gene>
<evidence type="ECO:0000256" key="4">
    <source>
        <dbReference type="ARBA" id="ARBA00022448"/>
    </source>
</evidence>
<dbReference type="InterPro" id="IPR048279">
    <property type="entry name" value="MdtK-like"/>
</dbReference>
<keyword evidence="6 10" id="KW-0812">Transmembrane</keyword>
<comment type="similarity">
    <text evidence="2">Belongs to the multi antimicrobial extrusion (MATE) (TC 2.A.66.1) family. MepA subfamily.</text>
</comment>
<keyword evidence="4" id="KW-0813">Transport</keyword>
<feature type="transmembrane region" description="Helical" evidence="10">
    <location>
        <begin position="173"/>
        <end position="193"/>
    </location>
</feature>
<accession>A0A0E3WSS3</accession>
<dbReference type="AlphaFoldDB" id="A0A0E3WSS3"/>
<organism evidence="11 12">
    <name type="scientific">Methanosarcina lacustris Z-7289</name>
    <dbReference type="NCBI Taxonomy" id="1434111"/>
    <lineage>
        <taxon>Archaea</taxon>
        <taxon>Methanobacteriati</taxon>
        <taxon>Methanobacteriota</taxon>
        <taxon>Stenosarchaea group</taxon>
        <taxon>Methanomicrobia</taxon>
        <taxon>Methanosarcinales</taxon>
        <taxon>Methanosarcinaceae</taxon>
        <taxon>Methanosarcina</taxon>
    </lineage>
</organism>
<feature type="transmembrane region" description="Helical" evidence="10">
    <location>
        <begin position="54"/>
        <end position="76"/>
    </location>
</feature>
<feature type="transmembrane region" description="Helical" evidence="10">
    <location>
        <begin position="418"/>
        <end position="440"/>
    </location>
</feature>
<dbReference type="STRING" id="1434111.MSLAZ_0214"/>
<evidence type="ECO:0000256" key="1">
    <source>
        <dbReference type="ARBA" id="ARBA00004651"/>
    </source>
</evidence>
<evidence type="ECO:0000256" key="10">
    <source>
        <dbReference type="SAM" id="Phobius"/>
    </source>
</evidence>
<dbReference type="Pfam" id="PF01554">
    <property type="entry name" value="MatE"/>
    <property type="match status" value="2"/>
</dbReference>
<dbReference type="PANTHER" id="PTHR43823:SF3">
    <property type="entry name" value="MULTIDRUG EXPORT PROTEIN MEPA"/>
    <property type="match status" value="1"/>
</dbReference>
<evidence type="ECO:0000256" key="9">
    <source>
        <dbReference type="ARBA" id="ARBA00023251"/>
    </source>
</evidence>
<dbReference type="PATRIC" id="fig|1434111.4.peg.266"/>
<dbReference type="EMBL" id="CP009515">
    <property type="protein sequence ID" value="AKB73475.1"/>
    <property type="molecule type" value="Genomic_DNA"/>
</dbReference>
<dbReference type="GeneID" id="24804886"/>
<keyword evidence="9" id="KW-0046">Antibiotic resistance</keyword>